<evidence type="ECO:0000313" key="1">
    <source>
        <dbReference type="EMBL" id="VDO97770.1"/>
    </source>
</evidence>
<accession>A0A183IFT7</accession>
<name>A0A183IFT7_9BILA</name>
<dbReference type="EMBL" id="UZAM01007247">
    <property type="protein sequence ID" value="VDO97770.1"/>
    <property type="molecule type" value="Genomic_DNA"/>
</dbReference>
<dbReference type="AlphaFoldDB" id="A0A183IFT7"/>
<protein>
    <submittedName>
        <fullName evidence="1 3">Uncharacterized protein</fullName>
    </submittedName>
</protein>
<gene>
    <name evidence="1" type="ORF">SBAD_LOCUS2481</name>
</gene>
<proteinExistence type="predicted"/>
<dbReference type="Proteomes" id="UP000270296">
    <property type="component" value="Unassembled WGS sequence"/>
</dbReference>
<evidence type="ECO:0000313" key="3">
    <source>
        <dbReference type="WBParaSite" id="SBAD_0000260201-mRNA-1"/>
    </source>
</evidence>
<reference evidence="3" key="1">
    <citation type="submission" date="2016-06" db="UniProtKB">
        <authorList>
            <consortium name="WormBaseParasite"/>
        </authorList>
    </citation>
    <scope>IDENTIFICATION</scope>
</reference>
<organism evidence="3">
    <name type="scientific">Soboliphyme baturini</name>
    <dbReference type="NCBI Taxonomy" id="241478"/>
    <lineage>
        <taxon>Eukaryota</taxon>
        <taxon>Metazoa</taxon>
        <taxon>Ecdysozoa</taxon>
        <taxon>Nematoda</taxon>
        <taxon>Enoplea</taxon>
        <taxon>Dorylaimia</taxon>
        <taxon>Dioctophymatida</taxon>
        <taxon>Dioctophymatoidea</taxon>
        <taxon>Soboliphymatidae</taxon>
        <taxon>Soboliphyme</taxon>
    </lineage>
</organism>
<reference evidence="1 2" key="2">
    <citation type="submission" date="2018-11" db="EMBL/GenBank/DDBJ databases">
        <authorList>
            <consortium name="Pathogen Informatics"/>
        </authorList>
    </citation>
    <scope>NUCLEOTIDE SEQUENCE [LARGE SCALE GENOMIC DNA]</scope>
</reference>
<keyword evidence="2" id="KW-1185">Reference proteome</keyword>
<dbReference type="WBParaSite" id="SBAD_0000260201-mRNA-1">
    <property type="protein sequence ID" value="SBAD_0000260201-mRNA-1"/>
    <property type="gene ID" value="SBAD_0000260201"/>
</dbReference>
<evidence type="ECO:0000313" key="2">
    <source>
        <dbReference type="Proteomes" id="UP000270296"/>
    </source>
</evidence>
<sequence>MWAVFGYDNACRWIVLASRSDEKPREHQLRCRLQERMRNMAGEGSAVAFSLYVIRGIYLTQCGDCRLGRVNYPAIHHTWI</sequence>